<protein>
    <recommendedName>
        <fullName evidence="3">Lipoprotein</fullName>
    </recommendedName>
</protein>
<dbReference type="AlphaFoldDB" id="A0A2U2B6I0"/>
<dbReference type="Proteomes" id="UP000244956">
    <property type="component" value="Unassembled WGS sequence"/>
</dbReference>
<organism evidence="1 2">
    <name type="scientific">Marinilabilia rubra</name>
    <dbReference type="NCBI Taxonomy" id="2162893"/>
    <lineage>
        <taxon>Bacteria</taxon>
        <taxon>Pseudomonadati</taxon>
        <taxon>Bacteroidota</taxon>
        <taxon>Bacteroidia</taxon>
        <taxon>Marinilabiliales</taxon>
        <taxon>Marinilabiliaceae</taxon>
        <taxon>Marinilabilia</taxon>
    </lineage>
</organism>
<dbReference type="RefSeq" id="WP_109265213.1">
    <property type="nucleotide sequence ID" value="NZ_QEWP01000012.1"/>
</dbReference>
<comment type="caution">
    <text evidence="1">The sequence shown here is derived from an EMBL/GenBank/DDBJ whole genome shotgun (WGS) entry which is preliminary data.</text>
</comment>
<dbReference type="EMBL" id="QEWP01000012">
    <property type="protein sequence ID" value="PWD98679.1"/>
    <property type="molecule type" value="Genomic_DNA"/>
</dbReference>
<gene>
    <name evidence="1" type="ORF">DDZ16_14560</name>
</gene>
<keyword evidence="2" id="KW-1185">Reference proteome</keyword>
<accession>A0A2U2B6I0</accession>
<evidence type="ECO:0000313" key="2">
    <source>
        <dbReference type="Proteomes" id="UP000244956"/>
    </source>
</evidence>
<name>A0A2U2B6I0_9BACT</name>
<sequence>MKATTFLILTLALIITGCSSRKSSNKITEQTISVNLKELLQEPGKFTDREVNIKGLCIHTCRKSGKKLFLQGNTEDEFLKVIATDQISTFDNSLEGEEIIVNGLFISNNTSEEHKTKQDKEHTDSCASEQKAQSYILKCYKVERANVNK</sequence>
<dbReference type="OrthoDB" id="1118652at2"/>
<proteinExistence type="predicted"/>
<reference evidence="1 2" key="1">
    <citation type="submission" date="2018-05" db="EMBL/GenBank/DDBJ databases">
        <title>Marinilabilia rubrum sp. nov., isolated from saltern sediment.</title>
        <authorList>
            <person name="Zhang R."/>
        </authorList>
    </citation>
    <scope>NUCLEOTIDE SEQUENCE [LARGE SCALE GENOMIC DNA]</scope>
    <source>
        <strain evidence="1 2">WTE16</strain>
    </source>
</reference>
<dbReference type="PROSITE" id="PS51257">
    <property type="entry name" value="PROKAR_LIPOPROTEIN"/>
    <property type="match status" value="1"/>
</dbReference>
<evidence type="ECO:0000313" key="1">
    <source>
        <dbReference type="EMBL" id="PWD98679.1"/>
    </source>
</evidence>
<evidence type="ECO:0008006" key="3">
    <source>
        <dbReference type="Google" id="ProtNLM"/>
    </source>
</evidence>